<dbReference type="EMBL" id="BAABKO010000001">
    <property type="protein sequence ID" value="GAA4769339.1"/>
    <property type="molecule type" value="Genomic_DNA"/>
</dbReference>
<feature type="transmembrane region" description="Helical" evidence="1">
    <location>
        <begin position="278"/>
        <end position="297"/>
    </location>
</feature>
<feature type="transmembrane region" description="Helical" evidence="1">
    <location>
        <begin position="335"/>
        <end position="359"/>
    </location>
</feature>
<dbReference type="Proteomes" id="UP001501645">
    <property type="component" value="Unassembled WGS sequence"/>
</dbReference>
<feature type="transmembrane region" description="Helical" evidence="1">
    <location>
        <begin position="430"/>
        <end position="447"/>
    </location>
</feature>
<evidence type="ECO:0000313" key="2">
    <source>
        <dbReference type="EMBL" id="GAA4769339.1"/>
    </source>
</evidence>
<evidence type="ECO:0000256" key="1">
    <source>
        <dbReference type="SAM" id="Phobius"/>
    </source>
</evidence>
<feature type="transmembrane region" description="Helical" evidence="1">
    <location>
        <begin position="245"/>
        <end position="266"/>
    </location>
</feature>
<accession>A0ABP8ZXX0</accession>
<keyword evidence="3" id="KW-1185">Reference proteome</keyword>
<keyword evidence="1" id="KW-0472">Membrane</keyword>
<comment type="caution">
    <text evidence="2">The sequence shown here is derived from an EMBL/GenBank/DDBJ whole genome shotgun (WGS) entry which is preliminary data.</text>
</comment>
<dbReference type="Pfam" id="PF20176">
    <property type="entry name" value="DUF6541"/>
    <property type="match status" value="1"/>
</dbReference>
<sequence>MMSWLAAAPALLAAAAAVIGPGLVATAPLRAGAVARAALAGLVGIVCAGVAGTVFGAIGAPFHAAQVLAVALAAGIGAALLRRRLPALAVSGARIPPVPLALVWTGAALVVAVVAFAGVPDPDRISQTYDNVFHLSAVAAILDGFPASPLTLRSLIETGASGIAYYPAAWHELVAMTSQLSGASVAVSANAVWIAVQALVWLPGVAWLAQVVLPGRPAATTVLVALPLGAAFGAFPYALLAWGTVYPTGLAHALLPAALAVVVIAARGLATARRGERAAPAALLIAAVALAVVALAFAHPRVLATWALLLLPFAAWVLGRGFARAWRRGGRARRRAVGWLGAGTGLSLALAGAALWYAVTRLGLFDEPLEDRLSGPQAQAVQGIGDGIAQVLTLQAMTGSGATTTTVAPFLAAAVLGGAVVAVRRPRTRWLVVAFALAAVLFVLAAGSDGVIAKLATGVWYKDRFRLAAALPVVAVPLAALGVLALARFVRRRGAPRLAVPLAGAVALTSAAGLALTGTTAASADVFALPDERATWQIVSQKQIDFMDDRVAGTVPAGQRVLGDPWDGSALTQLFGRREPVFPHVNGQWDAARLTLAWDLARIEDDPAVCEALDALRVRYVLYNPHEFGGGDPAGNHFPGPHAAVEAGLFTEEATDGESTLYRIDQCGALPD</sequence>
<organism evidence="2 3">
    <name type="scientific">Microbacterium gilvum</name>
    <dbReference type="NCBI Taxonomy" id="1336204"/>
    <lineage>
        <taxon>Bacteria</taxon>
        <taxon>Bacillati</taxon>
        <taxon>Actinomycetota</taxon>
        <taxon>Actinomycetes</taxon>
        <taxon>Micrococcales</taxon>
        <taxon>Microbacteriaceae</taxon>
        <taxon>Microbacterium</taxon>
    </lineage>
</organism>
<name>A0ABP8ZXX0_9MICO</name>
<reference evidence="3" key="1">
    <citation type="journal article" date="2019" name="Int. J. Syst. Evol. Microbiol.">
        <title>The Global Catalogue of Microorganisms (GCM) 10K type strain sequencing project: providing services to taxonomists for standard genome sequencing and annotation.</title>
        <authorList>
            <consortium name="The Broad Institute Genomics Platform"/>
            <consortium name="The Broad Institute Genome Sequencing Center for Infectious Disease"/>
            <person name="Wu L."/>
            <person name="Ma J."/>
        </authorList>
    </citation>
    <scope>NUCLEOTIDE SEQUENCE [LARGE SCALE GENOMIC DNA]</scope>
    <source>
        <strain evidence="3">JCM 18537</strain>
    </source>
</reference>
<feature type="transmembrane region" description="Helical" evidence="1">
    <location>
        <begin position="191"/>
        <end position="213"/>
    </location>
</feature>
<evidence type="ECO:0000313" key="3">
    <source>
        <dbReference type="Proteomes" id="UP001501645"/>
    </source>
</evidence>
<gene>
    <name evidence="2" type="ORF">GCM10023351_11340</name>
</gene>
<feature type="transmembrane region" description="Helical" evidence="1">
    <location>
        <begin position="220"/>
        <end position="239"/>
    </location>
</feature>
<keyword evidence="1" id="KW-1133">Transmembrane helix</keyword>
<keyword evidence="1" id="KW-0812">Transmembrane</keyword>
<protein>
    <submittedName>
        <fullName evidence="2">Uncharacterized protein</fullName>
    </submittedName>
</protein>
<feature type="transmembrane region" description="Helical" evidence="1">
    <location>
        <begin position="303"/>
        <end position="323"/>
    </location>
</feature>
<feature type="transmembrane region" description="Helical" evidence="1">
    <location>
        <begin position="402"/>
        <end position="423"/>
    </location>
</feature>
<dbReference type="InterPro" id="IPR046671">
    <property type="entry name" value="DUF6541"/>
</dbReference>
<feature type="transmembrane region" description="Helical" evidence="1">
    <location>
        <begin position="33"/>
        <end position="55"/>
    </location>
</feature>
<feature type="transmembrane region" description="Helical" evidence="1">
    <location>
        <begin position="498"/>
        <end position="516"/>
    </location>
</feature>
<feature type="transmembrane region" description="Helical" evidence="1">
    <location>
        <begin position="101"/>
        <end position="120"/>
    </location>
</feature>
<proteinExistence type="predicted"/>
<feature type="transmembrane region" description="Helical" evidence="1">
    <location>
        <begin position="62"/>
        <end position="81"/>
    </location>
</feature>
<feature type="transmembrane region" description="Helical" evidence="1">
    <location>
        <begin position="467"/>
        <end position="486"/>
    </location>
</feature>